<organism evidence="2 3">
    <name type="scientific">Gossypium australe</name>
    <dbReference type="NCBI Taxonomy" id="47621"/>
    <lineage>
        <taxon>Eukaryota</taxon>
        <taxon>Viridiplantae</taxon>
        <taxon>Streptophyta</taxon>
        <taxon>Embryophyta</taxon>
        <taxon>Tracheophyta</taxon>
        <taxon>Spermatophyta</taxon>
        <taxon>Magnoliopsida</taxon>
        <taxon>eudicotyledons</taxon>
        <taxon>Gunneridae</taxon>
        <taxon>Pentapetalae</taxon>
        <taxon>rosids</taxon>
        <taxon>malvids</taxon>
        <taxon>Malvales</taxon>
        <taxon>Malvaceae</taxon>
        <taxon>Malvoideae</taxon>
        <taxon>Gossypium</taxon>
    </lineage>
</organism>
<proteinExistence type="predicted"/>
<reference evidence="2" key="1">
    <citation type="submission" date="2019-08" db="EMBL/GenBank/DDBJ databases">
        <authorList>
            <person name="Liu F."/>
        </authorList>
    </citation>
    <scope>NUCLEOTIDE SEQUENCE [LARGE SCALE GENOMIC DNA]</scope>
    <source>
        <strain evidence="2">PA1801</strain>
        <tissue evidence="2">Leaf</tissue>
    </source>
</reference>
<dbReference type="GO" id="GO:0003964">
    <property type="term" value="F:RNA-directed DNA polymerase activity"/>
    <property type="evidence" value="ECO:0007669"/>
    <property type="project" value="UniProtKB-KW"/>
</dbReference>
<keyword evidence="2" id="KW-0548">Nucleotidyltransferase</keyword>
<protein>
    <submittedName>
        <fullName evidence="2">Reverse transcriptase</fullName>
    </submittedName>
</protein>
<dbReference type="Pfam" id="PF00078">
    <property type="entry name" value="RVT_1"/>
    <property type="match status" value="1"/>
</dbReference>
<feature type="domain" description="Reverse transcriptase" evidence="1">
    <location>
        <begin position="4"/>
        <end position="113"/>
    </location>
</feature>
<keyword evidence="2" id="KW-0808">Transferase</keyword>
<dbReference type="AlphaFoldDB" id="A0A5B6WZ54"/>
<sequence>MKKMGFDSEWVDSLIKSVTTISYSVVFNGHIGETFIPSKRLRQGDPLSPFLFLFYGEVKASRSGLQVSHLLFTDDCFLFGEAIERRANSLKQILHEYKICSGQSVNYTKSTIFSALIRRRGTEE</sequence>
<gene>
    <name evidence="2" type="ORF">EPI10_030561</name>
</gene>
<evidence type="ECO:0000259" key="1">
    <source>
        <dbReference type="Pfam" id="PF00078"/>
    </source>
</evidence>
<keyword evidence="3" id="KW-1185">Reference proteome</keyword>
<dbReference type="EMBL" id="SMMG02000001">
    <property type="protein sequence ID" value="KAA3486676.1"/>
    <property type="molecule type" value="Genomic_DNA"/>
</dbReference>
<comment type="caution">
    <text evidence="2">The sequence shown here is derived from an EMBL/GenBank/DDBJ whole genome shotgun (WGS) entry which is preliminary data.</text>
</comment>
<keyword evidence="2" id="KW-0695">RNA-directed DNA polymerase</keyword>
<name>A0A5B6WZ54_9ROSI</name>
<evidence type="ECO:0000313" key="3">
    <source>
        <dbReference type="Proteomes" id="UP000325315"/>
    </source>
</evidence>
<dbReference type="OrthoDB" id="1413185at2759"/>
<accession>A0A5B6WZ54</accession>
<evidence type="ECO:0000313" key="2">
    <source>
        <dbReference type="EMBL" id="KAA3486676.1"/>
    </source>
</evidence>
<dbReference type="Proteomes" id="UP000325315">
    <property type="component" value="Unassembled WGS sequence"/>
</dbReference>
<dbReference type="InterPro" id="IPR000477">
    <property type="entry name" value="RT_dom"/>
</dbReference>